<dbReference type="AlphaFoldDB" id="A0A4P7VK75"/>
<evidence type="ECO:0000256" key="7">
    <source>
        <dbReference type="ARBA" id="ARBA00022842"/>
    </source>
</evidence>
<comment type="cofactor">
    <cofactor evidence="1">
        <name>Mn(2+)</name>
        <dbReference type="ChEBI" id="CHEBI:29035"/>
    </cofactor>
</comment>
<dbReference type="Gene3D" id="3.60.10.10">
    <property type="entry name" value="Endonuclease/exonuclease/phosphatase"/>
    <property type="match status" value="1"/>
</dbReference>
<sequence length="378" mass="42573">MTMGIIRVCTSLIRSLWTLLNIVCGLCTLLAGYGGYINPDKFALAQLANMTFPGWIVLTLILLAVNLFIRKKLAWLSVAVLVACIGPILTISPLNFTSRSLSPDDESRTFTLLTYNVYNFRDNQGVNPEWGNRTLSYILSTDADIVCLQESSNLNGVGKKAQRDSINSRYPYRLYSNRSGEVLLSKYHATEIDTPQPDWGSGSFCAYDVEVEGHEVTVVNCHLQSIGLTDDDKELYRELTDKELRNPSRSELSKVKNGIVTKLLAAFRIRAQQARYIKEFLATRKGNVILVGDFNDVPGSYAYRTIKSDGLKDAYSECAFGPTVTYNDNRFYFRIDQMLYRGDLEAVRIKRGDLRSSDHYPLLATFLWNTAAADTIKR</sequence>
<evidence type="ECO:0000256" key="9">
    <source>
        <dbReference type="SAM" id="Phobius"/>
    </source>
</evidence>
<accession>A0A4P7VK75</accession>
<dbReference type="Proteomes" id="UP000297031">
    <property type="component" value="Chromosome"/>
</dbReference>
<dbReference type="EMBL" id="CP039393">
    <property type="protein sequence ID" value="QCD35764.1"/>
    <property type="molecule type" value="Genomic_DNA"/>
</dbReference>
<comment type="cofactor">
    <cofactor evidence="2">
        <name>Mg(2+)</name>
        <dbReference type="ChEBI" id="CHEBI:18420"/>
    </cofactor>
</comment>
<keyword evidence="9" id="KW-0812">Transmembrane</keyword>
<keyword evidence="9" id="KW-0472">Membrane</keyword>
<evidence type="ECO:0000313" key="12">
    <source>
        <dbReference type="Proteomes" id="UP000297031"/>
    </source>
</evidence>
<dbReference type="InterPro" id="IPR005135">
    <property type="entry name" value="Endo/exonuclease/phosphatase"/>
</dbReference>
<keyword evidence="12" id="KW-1185">Reference proteome</keyword>
<evidence type="ECO:0000259" key="10">
    <source>
        <dbReference type="Pfam" id="PF03372"/>
    </source>
</evidence>
<dbReference type="InterPro" id="IPR036691">
    <property type="entry name" value="Endo/exonu/phosph_ase_sf"/>
</dbReference>
<dbReference type="GO" id="GO:0046872">
    <property type="term" value="F:metal ion binding"/>
    <property type="evidence" value="ECO:0007669"/>
    <property type="project" value="UniProtKB-KW"/>
</dbReference>
<dbReference type="CDD" id="cd09084">
    <property type="entry name" value="EEP-2"/>
    <property type="match status" value="1"/>
</dbReference>
<evidence type="ECO:0000256" key="1">
    <source>
        <dbReference type="ARBA" id="ARBA00001936"/>
    </source>
</evidence>
<evidence type="ECO:0000256" key="5">
    <source>
        <dbReference type="ARBA" id="ARBA00022763"/>
    </source>
</evidence>
<keyword evidence="6" id="KW-0378">Hydrolase</keyword>
<feature type="domain" description="Endonuclease/exonuclease/phosphatase" evidence="10">
    <location>
        <begin position="113"/>
        <end position="359"/>
    </location>
</feature>
<keyword evidence="7" id="KW-0460">Magnesium</keyword>
<reference evidence="11 12" key="1">
    <citation type="submission" date="2019-02" db="EMBL/GenBank/DDBJ databases">
        <title>Isolation and identification of novel species under the genus Muribaculum.</title>
        <authorList>
            <person name="Miyake S."/>
            <person name="Ding Y."/>
            <person name="Low A."/>
            <person name="Soh M."/>
            <person name="Seedorf H."/>
        </authorList>
    </citation>
    <scope>NUCLEOTIDE SEQUENCE [LARGE SCALE GENOMIC DNA]</scope>
    <source>
        <strain evidence="11 12">TLL-A4</strain>
    </source>
</reference>
<evidence type="ECO:0000256" key="8">
    <source>
        <dbReference type="ARBA" id="ARBA00023204"/>
    </source>
</evidence>
<dbReference type="GO" id="GO:0004518">
    <property type="term" value="F:nuclease activity"/>
    <property type="evidence" value="ECO:0007669"/>
    <property type="project" value="UniProtKB-KW"/>
</dbReference>
<gene>
    <name evidence="11" type="ORF">E7746_07610</name>
</gene>
<proteinExistence type="predicted"/>
<dbReference type="SUPFAM" id="SSF56219">
    <property type="entry name" value="DNase I-like"/>
    <property type="match status" value="1"/>
</dbReference>
<feature type="transmembrane region" description="Helical" evidence="9">
    <location>
        <begin position="52"/>
        <end position="69"/>
    </location>
</feature>
<organism evidence="11 12">
    <name type="scientific">Muribaculum gordoncarteri</name>
    <dbReference type="NCBI Taxonomy" id="2530390"/>
    <lineage>
        <taxon>Bacteria</taxon>
        <taxon>Pseudomonadati</taxon>
        <taxon>Bacteroidota</taxon>
        <taxon>Bacteroidia</taxon>
        <taxon>Bacteroidales</taxon>
        <taxon>Muribaculaceae</taxon>
        <taxon>Muribaculum</taxon>
    </lineage>
</organism>
<feature type="transmembrane region" description="Helical" evidence="9">
    <location>
        <begin position="12"/>
        <end position="32"/>
    </location>
</feature>
<keyword evidence="8" id="KW-0234">DNA repair</keyword>
<dbReference type="OrthoDB" id="635146at2"/>
<evidence type="ECO:0000313" key="11">
    <source>
        <dbReference type="EMBL" id="QCD35764.1"/>
    </source>
</evidence>
<keyword evidence="5" id="KW-0227">DNA damage</keyword>
<dbReference type="InterPro" id="IPR051547">
    <property type="entry name" value="TDP2-like"/>
</dbReference>
<keyword evidence="4" id="KW-0479">Metal-binding</keyword>
<keyword evidence="3" id="KW-0540">Nuclease</keyword>
<feature type="transmembrane region" description="Helical" evidence="9">
    <location>
        <begin position="76"/>
        <end position="96"/>
    </location>
</feature>
<evidence type="ECO:0000256" key="3">
    <source>
        <dbReference type="ARBA" id="ARBA00022722"/>
    </source>
</evidence>
<dbReference type="GO" id="GO:0006281">
    <property type="term" value="P:DNA repair"/>
    <property type="evidence" value="ECO:0007669"/>
    <property type="project" value="UniProtKB-KW"/>
</dbReference>
<keyword evidence="9" id="KW-1133">Transmembrane helix</keyword>
<evidence type="ECO:0000256" key="4">
    <source>
        <dbReference type="ARBA" id="ARBA00022723"/>
    </source>
</evidence>
<dbReference type="PANTHER" id="PTHR15822">
    <property type="entry name" value="TRAF AND TNF RECEPTOR-ASSOCIATED PROTEIN"/>
    <property type="match status" value="1"/>
</dbReference>
<dbReference type="KEGG" id="mgod:E7746_07610"/>
<dbReference type="PANTHER" id="PTHR15822:SF4">
    <property type="entry name" value="TYROSYL-DNA PHOSPHODIESTERASE 2"/>
    <property type="match status" value="1"/>
</dbReference>
<name>A0A4P7VK75_9BACT</name>
<evidence type="ECO:0000256" key="6">
    <source>
        <dbReference type="ARBA" id="ARBA00022801"/>
    </source>
</evidence>
<dbReference type="GO" id="GO:0016787">
    <property type="term" value="F:hydrolase activity"/>
    <property type="evidence" value="ECO:0007669"/>
    <property type="project" value="UniProtKB-KW"/>
</dbReference>
<protein>
    <recommendedName>
        <fullName evidence="10">Endonuclease/exonuclease/phosphatase domain-containing protein</fullName>
    </recommendedName>
</protein>
<dbReference type="Pfam" id="PF03372">
    <property type="entry name" value="Exo_endo_phos"/>
    <property type="match status" value="1"/>
</dbReference>
<evidence type="ECO:0000256" key="2">
    <source>
        <dbReference type="ARBA" id="ARBA00001946"/>
    </source>
</evidence>